<dbReference type="NCBIfam" id="TIGR02870">
    <property type="entry name" value="spore_II_D"/>
    <property type="match status" value="1"/>
</dbReference>
<protein>
    <submittedName>
        <fullName evidence="3">Stage II sporulation protein D</fullName>
    </submittedName>
</protein>
<reference evidence="3" key="1">
    <citation type="submission" date="2020-10" db="EMBL/GenBank/DDBJ databases">
        <authorList>
            <person name="Gilroy R."/>
        </authorList>
    </citation>
    <scope>NUCLEOTIDE SEQUENCE</scope>
    <source>
        <strain evidence="3">13361</strain>
    </source>
</reference>
<dbReference type="GO" id="GO:0030435">
    <property type="term" value="P:sporulation resulting in formation of a cellular spore"/>
    <property type="evidence" value="ECO:0007669"/>
    <property type="project" value="InterPro"/>
</dbReference>
<feature type="compositionally biased region" description="Low complexity" evidence="1">
    <location>
        <begin position="33"/>
        <end position="56"/>
    </location>
</feature>
<evidence type="ECO:0000259" key="2">
    <source>
        <dbReference type="Pfam" id="PF08486"/>
    </source>
</evidence>
<dbReference type="InterPro" id="IPR014225">
    <property type="entry name" value="Spore_II_D_firmicutes"/>
</dbReference>
<evidence type="ECO:0000313" key="3">
    <source>
        <dbReference type="EMBL" id="HIQ67320.1"/>
    </source>
</evidence>
<proteinExistence type="predicted"/>
<feature type="region of interest" description="Disordered" evidence="1">
    <location>
        <begin position="26"/>
        <end position="56"/>
    </location>
</feature>
<reference evidence="3" key="2">
    <citation type="journal article" date="2021" name="PeerJ">
        <title>Extensive microbial diversity within the chicken gut microbiome revealed by metagenomics and culture.</title>
        <authorList>
            <person name="Gilroy R."/>
            <person name="Ravi A."/>
            <person name="Getino M."/>
            <person name="Pursley I."/>
            <person name="Horton D.L."/>
            <person name="Alikhan N.F."/>
            <person name="Baker D."/>
            <person name="Gharbi K."/>
            <person name="Hall N."/>
            <person name="Watson M."/>
            <person name="Adriaenssens E.M."/>
            <person name="Foster-Nyarko E."/>
            <person name="Jarju S."/>
            <person name="Secka A."/>
            <person name="Antonio M."/>
            <person name="Oren A."/>
            <person name="Chaudhuri R.R."/>
            <person name="La Ragione R."/>
            <person name="Hildebrand F."/>
            <person name="Pallen M.J."/>
        </authorList>
    </citation>
    <scope>NUCLEOTIDE SEQUENCE</scope>
    <source>
        <strain evidence="3">13361</strain>
    </source>
</reference>
<sequence length="324" mass="34892">MKGKEAILAVILCIALPFMLGQLLSPDEKPETGESTSAETEAETQGTTEETQAGQERQITLLKQDGSVETLPLETYLAGVLLGELPGDFQLETMKALAVAARTLAIKSSENPVKHPQAAVCWDSGCCQAYCAPETYLEQGGGQEAVDKVLQAVKETQGQVLLYQGELIEATYFSCSGGRTEDAVAVWGTDIPYLQAQDSPGEEEAEPYMDTVTFPVEKFAFLLGIELPDTGLQVDSVTYTRGGGVDAMVISGKEFDGGQMRQLLGLRSTAFAMQIVGETVTITTKGFGHRVGLSQYGAEAMAQKGSNYLEILGYYYPNTEIHAW</sequence>
<evidence type="ECO:0000313" key="4">
    <source>
        <dbReference type="Proteomes" id="UP000886796"/>
    </source>
</evidence>
<organism evidence="3 4">
    <name type="scientific">Candidatus Faecousia excrementigallinarum</name>
    <dbReference type="NCBI Taxonomy" id="2840806"/>
    <lineage>
        <taxon>Bacteria</taxon>
        <taxon>Bacillati</taxon>
        <taxon>Bacillota</taxon>
        <taxon>Clostridia</taxon>
        <taxon>Eubacteriales</taxon>
        <taxon>Oscillospiraceae</taxon>
        <taxon>Faecousia</taxon>
    </lineage>
</organism>
<evidence type="ECO:0000256" key="1">
    <source>
        <dbReference type="SAM" id="MobiDB-lite"/>
    </source>
</evidence>
<dbReference type="InterPro" id="IPR013693">
    <property type="entry name" value="SpoIID/LytB_N"/>
</dbReference>
<dbReference type="InterPro" id="IPR013486">
    <property type="entry name" value="SpoIID/LytB"/>
</dbReference>
<feature type="domain" description="Sporulation stage II protein D amidase enhancer LytB N-terminal" evidence="2">
    <location>
        <begin position="67"/>
        <end position="163"/>
    </location>
</feature>
<dbReference type="AlphaFoldDB" id="A0A9D0Z3L1"/>
<comment type="caution">
    <text evidence="3">The sequence shown here is derived from an EMBL/GenBank/DDBJ whole genome shotgun (WGS) entry which is preliminary data.</text>
</comment>
<dbReference type="Pfam" id="PF08486">
    <property type="entry name" value="SpoIID"/>
    <property type="match status" value="1"/>
</dbReference>
<dbReference type="NCBIfam" id="TIGR02669">
    <property type="entry name" value="SpoIID_LytB"/>
    <property type="match status" value="1"/>
</dbReference>
<name>A0A9D0Z3L1_9FIRM</name>
<gene>
    <name evidence="3" type="primary">spoIID</name>
    <name evidence="3" type="ORF">IAB74_02260</name>
</gene>
<dbReference type="Proteomes" id="UP000886796">
    <property type="component" value="Unassembled WGS sequence"/>
</dbReference>
<dbReference type="EMBL" id="DVFK01000029">
    <property type="protein sequence ID" value="HIQ67320.1"/>
    <property type="molecule type" value="Genomic_DNA"/>
</dbReference>
<accession>A0A9D0Z3L1</accession>